<protein>
    <recommendedName>
        <fullName evidence="5 11">Proline iminopeptidase</fullName>
        <shortName evidence="11">PIP</shortName>
        <ecNumber evidence="4 11">3.4.11.5</ecNumber>
    </recommendedName>
    <alternativeName>
        <fullName evidence="10 11">Prolyl aminopeptidase</fullName>
    </alternativeName>
</protein>
<comment type="catalytic activity">
    <reaction evidence="1 11 12">
        <text>Release of N-terminal proline from a peptide.</text>
        <dbReference type="EC" id="3.4.11.5"/>
    </reaction>
</comment>
<dbReference type="GO" id="GO:0004177">
    <property type="term" value="F:aminopeptidase activity"/>
    <property type="evidence" value="ECO:0007669"/>
    <property type="project" value="UniProtKB-UniRule"/>
</dbReference>
<gene>
    <name evidence="14" type="primary">pip</name>
    <name evidence="14" type="ORF">BN59_01171</name>
</gene>
<dbReference type="RefSeq" id="WP_043873321.1">
    <property type="nucleotide sequence ID" value="NZ_CCVW01000001.1"/>
</dbReference>
<keyword evidence="8 11" id="KW-0645">Protease</keyword>
<dbReference type="Pfam" id="PF00561">
    <property type="entry name" value="Abhydrolase_1"/>
    <property type="match status" value="1"/>
</dbReference>
<keyword evidence="15" id="KW-1185">Reference proteome</keyword>
<dbReference type="Gene3D" id="3.40.50.1820">
    <property type="entry name" value="alpha/beta hydrolase"/>
    <property type="match status" value="1"/>
</dbReference>
<dbReference type="InterPro" id="IPR029058">
    <property type="entry name" value="AB_hydrolase_fold"/>
</dbReference>
<evidence type="ECO:0000256" key="10">
    <source>
        <dbReference type="ARBA" id="ARBA00029605"/>
    </source>
</evidence>
<dbReference type="InterPro" id="IPR005944">
    <property type="entry name" value="Pro_iminopeptidase"/>
</dbReference>
<accession>A0A078KV71</accession>
<dbReference type="InterPro" id="IPR000073">
    <property type="entry name" value="AB_hydrolase_1"/>
</dbReference>
<evidence type="ECO:0000256" key="7">
    <source>
        <dbReference type="ARBA" id="ARBA00022490"/>
    </source>
</evidence>
<dbReference type="PANTHER" id="PTHR43722">
    <property type="entry name" value="PROLINE IMINOPEPTIDASE"/>
    <property type="match status" value="1"/>
</dbReference>
<evidence type="ECO:0000256" key="9">
    <source>
        <dbReference type="ARBA" id="ARBA00022801"/>
    </source>
</evidence>
<dbReference type="PRINTS" id="PR00793">
    <property type="entry name" value="PROAMNOPTASE"/>
</dbReference>
<feature type="domain" description="AB hydrolase-1" evidence="13">
    <location>
        <begin position="36"/>
        <end position="294"/>
    </location>
</feature>
<evidence type="ECO:0000256" key="11">
    <source>
        <dbReference type="PIRNR" id="PIRNR006431"/>
    </source>
</evidence>
<evidence type="ECO:0000256" key="6">
    <source>
        <dbReference type="ARBA" id="ARBA00022438"/>
    </source>
</evidence>
<dbReference type="GO" id="GO:0005737">
    <property type="term" value="C:cytoplasm"/>
    <property type="evidence" value="ECO:0007669"/>
    <property type="project" value="UniProtKB-SubCell"/>
</dbReference>
<dbReference type="eggNOG" id="COG0596">
    <property type="taxonomic scope" value="Bacteria"/>
</dbReference>
<dbReference type="PIRSF" id="PIRSF006431">
    <property type="entry name" value="Pept_S33"/>
    <property type="match status" value="1"/>
</dbReference>
<name>A0A078KV71_9GAMM</name>
<evidence type="ECO:0000313" key="14">
    <source>
        <dbReference type="EMBL" id="CDZ76892.1"/>
    </source>
</evidence>
<keyword evidence="6 11" id="KW-0031">Aminopeptidase</keyword>
<evidence type="ECO:0000256" key="3">
    <source>
        <dbReference type="ARBA" id="ARBA00010088"/>
    </source>
</evidence>
<reference evidence="14 15" key="1">
    <citation type="submission" date="2014-06" db="EMBL/GenBank/DDBJ databases">
        <authorList>
            <person name="Urmite Genomes Urmite Genomes"/>
        </authorList>
    </citation>
    <scope>NUCLEOTIDE SEQUENCE [LARGE SCALE GENOMIC DNA]</scope>
</reference>
<evidence type="ECO:0000256" key="8">
    <source>
        <dbReference type="ARBA" id="ARBA00022670"/>
    </source>
</evidence>
<proteinExistence type="inferred from homology"/>
<comment type="subcellular location">
    <subcellularLocation>
        <location evidence="2 11">Cytoplasm</location>
    </subcellularLocation>
</comment>
<dbReference type="EC" id="3.4.11.5" evidence="4 11"/>
<dbReference type="NCBIfam" id="TIGR01249">
    <property type="entry name" value="pro_imino_pep_1"/>
    <property type="match status" value="1"/>
</dbReference>
<organism evidence="14 15">
    <name type="scientific">Legionella massiliensis</name>
    <dbReference type="NCBI Taxonomy" id="1034943"/>
    <lineage>
        <taxon>Bacteria</taxon>
        <taxon>Pseudomonadati</taxon>
        <taxon>Pseudomonadota</taxon>
        <taxon>Gammaproteobacteria</taxon>
        <taxon>Legionellales</taxon>
        <taxon>Legionellaceae</taxon>
        <taxon>Legionella</taxon>
    </lineage>
</organism>
<dbReference type="SUPFAM" id="SSF53474">
    <property type="entry name" value="alpha/beta-Hydrolases"/>
    <property type="match status" value="1"/>
</dbReference>
<dbReference type="Proteomes" id="UP000044071">
    <property type="component" value="Unassembled WGS sequence"/>
</dbReference>
<sequence length="319" mass="36312">MHPLYPVIKPYQCHEIAVSEPHVLYFEEVGEPKGIPVIILHSGPGAGGDTDLRRFFDPQVYRMILFDQRGCGRSTPHAEPANNNTQNLLDDIEAIRDYLGLSRFVLSGGGWGSLLALLYAELYPQQISALLLHQIFLGRQEDIAWFYQRGTNLIYPDYWQDFVSTAPKEEQDQIIQYYASCLQGHNDLTRMAAAKNWALWQARCRTFQPHLGLIGQYCDPHFALALATLETHYLCNNFFIEENQVLDNIHKIRHIPTYLVHGRYDMICPLQGAWELHQALPASKLSIVRDAGHSDREVGMVDAIIDANLELSHQDLNAC</sequence>
<comment type="similarity">
    <text evidence="3 11 12">Belongs to the peptidase S33 family.</text>
</comment>
<evidence type="ECO:0000313" key="15">
    <source>
        <dbReference type="Proteomes" id="UP000044071"/>
    </source>
</evidence>
<dbReference type="PANTHER" id="PTHR43722:SF1">
    <property type="entry name" value="PROLINE IMINOPEPTIDASE"/>
    <property type="match status" value="1"/>
</dbReference>
<dbReference type="InterPro" id="IPR002410">
    <property type="entry name" value="Peptidase_S33"/>
</dbReference>
<evidence type="ECO:0000256" key="1">
    <source>
        <dbReference type="ARBA" id="ARBA00001585"/>
    </source>
</evidence>
<keyword evidence="9 11" id="KW-0378">Hydrolase</keyword>
<keyword evidence="7 11" id="KW-0963">Cytoplasm</keyword>
<evidence type="ECO:0000256" key="12">
    <source>
        <dbReference type="RuleBase" id="RU003421"/>
    </source>
</evidence>
<evidence type="ECO:0000256" key="5">
    <source>
        <dbReference type="ARBA" id="ARBA00021843"/>
    </source>
</evidence>
<evidence type="ECO:0000256" key="4">
    <source>
        <dbReference type="ARBA" id="ARBA00012568"/>
    </source>
</evidence>
<dbReference type="EMBL" id="CCSB01000001">
    <property type="protein sequence ID" value="CDZ76892.1"/>
    <property type="molecule type" value="Genomic_DNA"/>
</dbReference>
<dbReference type="STRING" id="1034943.BN59_01171"/>
<dbReference type="OrthoDB" id="9796770at2"/>
<evidence type="ECO:0000256" key="2">
    <source>
        <dbReference type="ARBA" id="ARBA00004496"/>
    </source>
</evidence>
<evidence type="ECO:0000259" key="13">
    <source>
        <dbReference type="Pfam" id="PF00561"/>
    </source>
</evidence>
<dbReference type="GO" id="GO:0006508">
    <property type="term" value="P:proteolysis"/>
    <property type="evidence" value="ECO:0007669"/>
    <property type="project" value="UniProtKB-KW"/>
</dbReference>
<dbReference type="AlphaFoldDB" id="A0A078KV71"/>